<dbReference type="EMBL" id="BRXZ01002901">
    <property type="protein sequence ID" value="GMH72544.1"/>
    <property type="molecule type" value="Genomic_DNA"/>
</dbReference>
<dbReference type="Pfam" id="PF13202">
    <property type="entry name" value="EF-hand_5"/>
    <property type="match status" value="1"/>
</dbReference>
<keyword evidence="2" id="KW-0723">Serine/threonine-protein kinase</keyword>
<dbReference type="InterPro" id="IPR000719">
    <property type="entry name" value="Prot_kinase_dom"/>
</dbReference>
<organism evidence="11 12">
    <name type="scientific">Triparma retinervis</name>
    <dbReference type="NCBI Taxonomy" id="2557542"/>
    <lineage>
        <taxon>Eukaryota</taxon>
        <taxon>Sar</taxon>
        <taxon>Stramenopiles</taxon>
        <taxon>Ochrophyta</taxon>
        <taxon>Bolidophyceae</taxon>
        <taxon>Parmales</taxon>
        <taxon>Triparmaceae</taxon>
        <taxon>Triparma</taxon>
    </lineage>
</organism>
<dbReference type="GO" id="GO:0004674">
    <property type="term" value="F:protein serine/threonine kinase activity"/>
    <property type="evidence" value="ECO:0007669"/>
    <property type="project" value="UniProtKB-KW"/>
</dbReference>
<dbReference type="InterPro" id="IPR002048">
    <property type="entry name" value="EF_hand_dom"/>
</dbReference>
<evidence type="ECO:0000259" key="9">
    <source>
        <dbReference type="PROSITE" id="PS50011"/>
    </source>
</evidence>
<reference evidence="11" key="1">
    <citation type="submission" date="2022-07" db="EMBL/GenBank/DDBJ databases">
        <title>Genome analysis of Parmales, a sister group of diatoms, reveals the evolutionary specialization of diatoms from phago-mixotrophs to photoautotrophs.</title>
        <authorList>
            <person name="Ban H."/>
            <person name="Sato S."/>
            <person name="Yoshikawa S."/>
            <person name="Kazumasa Y."/>
            <person name="Nakamura Y."/>
            <person name="Ichinomiya M."/>
            <person name="Saitoh K."/>
            <person name="Sato N."/>
            <person name="Blanc-Mathieu R."/>
            <person name="Endo H."/>
            <person name="Kuwata A."/>
            <person name="Ogata H."/>
        </authorList>
    </citation>
    <scope>NUCLEOTIDE SEQUENCE</scope>
</reference>
<dbReference type="SMART" id="SM00054">
    <property type="entry name" value="EFh"/>
    <property type="match status" value="3"/>
</dbReference>
<dbReference type="SUPFAM" id="SSF47473">
    <property type="entry name" value="EF-hand"/>
    <property type="match status" value="1"/>
</dbReference>
<evidence type="ECO:0000256" key="4">
    <source>
        <dbReference type="ARBA" id="ARBA00022741"/>
    </source>
</evidence>
<evidence type="ECO:0000259" key="10">
    <source>
        <dbReference type="PROSITE" id="PS50222"/>
    </source>
</evidence>
<dbReference type="AlphaFoldDB" id="A0A9W7E8R7"/>
<name>A0A9W7E8R7_9STRA</name>
<protein>
    <recommendedName>
        <fullName evidence="13">Calmodulin</fullName>
    </recommendedName>
</protein>
<dbReference type="OrthoDB" id="189272at2759"/>
<dbReference type="InterPro" id="IPR018247">
    <property type="entry name" value="EF_Hand_1_Ca_BS"/>
</dbReference>
<keyword evidence="3" id="KW-0808">Transferase</keyword>
<dbReference type="Proteomes" id="UP001165082">
    <property type="component" value="Unassembled WGS sequence"/>
</dbReference>
<keyword evidence="12" id="KW-1185">Reference proteome</keyword>
<feature type="domain" description="EF-hand" evidence="10">
    <location>
        <begin position="272"/>
        <end position="307"/>
    </location>
</feature>
<comment type="cofactor">
    <cofactor evidence="1">
        <name>Mg(2+)</name>
        <dbReference type="ChEBI" id="CHEBI:18420"/>
    </cofactor>
</comment>
<keyword evidence="4" id="KW-0547">Nucleotide-binding</keyword>
<evidence type="ECO:0000256" key="3">
    <source>
        <dbReference type="ARBA" id="ARBA00022679"/>
    </source>
</evidence>
<evidence type="ECO:0000256" key="2">
    <source>
        <dbReference type="ARBA" id="ARBA00022527"/>
    </source>
</evidence>
<proteinExistence type="inferred from homology"/>
<dbReference type="PROSITE" id="PS00018">
    <property type="entry name" value="EF_HAND_1"/>
    <property type="match status" value="1"/>
</dbReference>
<dbReference type="GO" id="GO:0005509">
    <property type="term" value="F:calcium ion binding"/>
    <property type="evidence" value="ECO:0007669"/>
    <property type="project" value="InterPro"/>
</dbReference>
<evidence type="ECO:0000256" key="1">
    <source>
        <dbReference type="ARBA" id="ARBA00001946"/>
    </source>
</evidence>
<dbReference type="PROSITE" id="PS50011">
    <property type="entry name" value="PROTEIN_KINASE_DOM"/>
    <property type="match status" value="1"/>
</dbReference>
<dbReference type="Pfam" id="PF00069">
    <property type="entry name" value="Pkinase"/>
    <property type="match status" value="1"/>
</dbReference>
<dbReference type="SUPFAM" id="SSF56112">
    <property type="entry name" value="Protein kinase-like (PK-like)"/>
    <property type="match status" value="1"/>
</dbReference>
<accession>A0A9W7E8R7</accession>
<evidence type="ECO:0000313" key="11">
    <source>
        <dbReference type="EMBL" id="GMH72544.1"/>
    </source>
</evidence>
<feature type="domain" description="EF-hand" evidence="10">
    <location>
        <begin position="237"/>
        <end position="271"/>
    </location>
</feature>
<dbReference type="GO" id="GO:0005524">
    <property type="term" value="F:ATP binding"/>
    <property type="evidence" value="ECO:0007669"/>
    <property type="project" value="UniProtKB-KW"/>
</dbReference>
<evidence type="ECO:0000256" key="7">
    <source>
        <dbReference type="ARBA" id="ARBA00022840"/>
    </source>
</evidence>
<feature type="domain" description="EF-hand" evidence="10">
    <location>
        <begin position="201"/>
        <end position="236"/>
    </location>
</feature>
<comment type="caution">
    <text evidence="11">The sequence shown here is derived from an EMBL/GenBank/DDBJ whole genome shotgun (WGS) entry which is preliminary data.</text>
</comment>
<keyword evidence="6" id="KW-0106">Calcium</keyword>
<evidence type="ECO:0000256" key="8">
    <source>
        <dbReference type="ARBA" id="ARBA00024334"/>
    </source>
</evidence>
<evidence type="ECO:0000256" key="6">
    <source>
        <dbReference type="ARBA" id="ARBA00022837"/>
    </source>
</evidence>
<dbReference type="SMART" id="SM00220">
    <property type="entry name" value="S_TKc"/>
    <property type="match status" value="1"/>
</dbReference>
<dbReference type="InterPro" id="IPR011009">
    <property type="entry name" value="Kinase-like_dom_sf"/>
</dbReference>
<gene>
    <name evidence="11" type="ORF">TrRE_jg1941</name>
</gene>
<dbReference type="CDD" id="cd00051">
    <property type="entry name" value="EFh"/>
    <property type="match status" value="1"/>
</dbReference>
<dbReference type="PROSITE" id="PS50222">
    <property type="entry name" value="EF_HAND_2"/>
    <property type="match status" value="3"/>
</dbReference>
<keyword evidence="5" id="KW-0418">Kinase</keyword>
<dbReference type="Gene3D" id="1.10.510.10">
    <property type="entry name" value="Transferase(Phosphotransferase) domain 1"/>
    <property type="match status" value="1"/>
</dbReference>
<dbReference type="InterPro" id="IPR011992">
    <property type="entry name" value="EF-hand-dom_pair"/>
</dbReference>
<sequence length="338" mass="38242">MFETEERGSRVKLIDFGLSARYNKNEKMTKACGTVYTAAPEVITGKSYTTQTDIWSAGVCAYVLLGQDLPFLKDHEELKDQAKFDRLVNAKYTFQTERWGRISKAGREFVAFCLRKHPGSRWTAKEALTHVDNKWRVLFDEDGVLIDKGKGGGGKAGTPSPGGRGRKRINSVMLRSFEDFGGYSEMKKKVLMTMAHTMDKGGLEELAQMFQDIDVNNEGTITLVELRDALKEKREIDMEKIEKIFKGIDYDRSGVIHYKEFLAAAMESQGLVTQERLLEAFDRMDSDNSGRISKANLKELLGRDYDEELVKQMLGGDEGKEEGIDYEAFLELMFGAKK</sequence>
<comment type="similarity">
    <text evidence="8">Belongs to the protein kinase superfamily. Ser/Thr protein kinase family. CDPK subfamily.</text>
</comment>
<dbReference type="InterPro" id="IPR050205">
    <property type="entry name" value="CDPK_Ser/Thr_kinases"/>
</dbReference>
<feature type="domain" description="Protein kinase" evidence="9">
    <location>
        <begin position="1"/>
        <end position="136"/>
    </location>
</feature>
<dbReference type="PANTHER" id="PTHR24349">
    <property type="entry name" value="SERINE/THREONINE-PROTEIN KINASE"/>
    <property type="match status" value="1"/>
</dbReference>
<dbReference type="Pfam" id="PF13499">
    <property type="entry name" value="EF-hand_7"/>
    <property type="match status" value="1"/>
</dbReference>
<evidence type="ECO:0000313" key="12">
    <source>
        <dbReference type="Proteomes" id="UP001165082"/>
    </source>
</evidence>
<evidence type="ECO:0008006" key="13">
    <source>
        <dbReference type="Google" id="ProtNLM"/>
    </source>
</evidence>
<dbReference type="Gene3D" id="1.10.238.10">
    <property type="entry name" value="EF-hand"/>
    <property type="match status" value="2"/>
</dbReference>
<evidence type="ECO:0000256" key="5">
    <source>
        <dbReference type="ARBA" id="ARBA00022777"/>
    </source>
</evidence>
<keyword evidence="7" id="KW-0067">ATP-binding</keyword>